<dbReference type="PROSITE" id="PS50931">
    <property type="entry name" value="HTH_LYSR"/>
    <property type="match status" value="1"/>
</dbReference>
<dbReference type="InterPro" id="IPR036390">
    <property type="entry name" value="WH_DNA-bd_sf"/>
</dbReference>
<dbReference type="InterPro" id="IPR005119">
    <property type="entry name" value="LysR_subst-bd"/>
</dbReference>
<reference evidence="6 7" key="1">
    <citation type="submission" date="2019-09" db="EMBL/GenBank/DDBJ databases">
        <authorList>
            <person name="Li Y."/>
        </authorList>
    </citation>
    <scope>NUCLEOTIDE SEQUENCE [LARGE SCALE GENOMIC DNA]</scope>
    <source>
        <strain evidence="6 7">L3-3HA</strain>
    </source>
</reference>
<name>A0A5J5G2G6_9GAMM</name>
<dbReference type="InterPro" id="IPR000847">
    <property type="entry name" value="LysR_HTH_N"/>
</dbReference>
<evidence type="ECO:0000256" key="1">
    <source>
        <dbReference type="ARBA" id="ARBA00009437"/>
    </source>
</evidence>
<keyword evidence="3" id="KW-0238">DNA-binding</keyword>
<organism evidence="6 7">
    <name type="scientific">Affinibrenneria salicis</name>
    <dbReference type="NCBI Taxonomy" id="2590031"/>
    <lineage>
        <taxon>Bacteria</taxon>
        <taxon>Pseudomonadati</taxon>
        <taxon>Pseudomonadota</taxon>
        <taxon>Gammaproteobacteria</taxon>
        <taxon>Enterobacterales</taxon>
        <taxon>Pectobacteriaceae</taxon>
        <taxon>Affinibrenneria</taxon>
    </lineage>
</organism>
<dbReference type="Pfam" id="PF00126">
    <property type="entry name" value="HTH_1"/>
    <property type="match status" value="1"/>
</dbReference>
<dbReference type="GO" id="GO:0003700">
    <property type="term" value="F:DNA-binding transcription factor activity"/>
    <property type="evidence" value="ECO:0007669"/>
    <property type="project" value="InterPro"/>
</dbReference>
<dbReference type="EMBL" id="VYKJ01000004">
    <property type="protein sequence ID" value="KAA9000730.1"/>
    <property type="molecule type" value="Genomic_DNA"/>
</dbReference>
<dbReference type="Gene3D" id="1.10.10.10">
    <property type="entry name" value="Winged helix-like DNA-binding domain superfamily/Winged helix DNA-binding domain"/>
    <property type="match status" value="1"/>
</dbReference>
<evidence type="ECO:0000256" key="4">
    <source>
        <dbReference type="ARBA" id="ARBA00023163"/>
    </source>
</evidence>
<dbReference type="Proteomes" id="UP000335415">
    <property type="component" value="Unassembled WGS sequence"/>
</dbReference>
<sequence length="301" mass="34326">MKNKWPQIEDFNVFLTVVRTSNFSAAAVELGLSNAYVTKRISILESVLGVKLFYRNTREIKLTSAGEVAKLHAEKLISSTINSIEQIQDVRNDVIGSLHVSSSFGFGKNHLAQPFSFFSKINPHLKIKLTLTDTKLDLVKEGVDLGIMVGETFNDRYYAKKIADNKRILCASPSYFMDKEIPTIPDELSNHSCLFLQEKGQTFGLWRLYNGNILQTVRVNGNLSSNNGEIIMQWALAGHGIAYRSQWDARKYIEKGQLIHILPDYYEEASVWAIYPTKLDDSLKTRKCVEFLEEYFRDIKL</sequence>
<dbReference type="SUPFAM" id="SSF46785">
    <property type="entry name" value="Winged helix' DNA-binding domain"/>
    <property type="match status" value="1"/>
</dbReference>
<dbReference type="InterPro" id="IPR036388">
    <property type="entry name" value="WH-like_DNA-bd_sf"/>
</dbReference>
<dbReference type="GO" id="GO:0006351">
    <property type="term" value="P:DNA-templated transcription"/>
    <property type="evidence" value="ECO:0007669"/>
    <property type="project" value="TreeGrafter"/>
</dbReference>
<comment type="caution">
    <text evidence="6">The sequence shown here is derived from an EMBL/GenBank/DDBJ whole genome shotgun (WGS) entry which is preliminary data.</text>
</comment>
<dbReference type="SUPFAM" id="SSF53850">
    <property type="entry name" value="Periplasmic binding protein-like II"/>
    <property type="match status" value="1"/>
</dbReference>
<comment type="similarity">
    <text evidence="1">Belongs to the LysR transcriptional regulatory family.</text>
</comment>
<dbReference type="PANTHER" id="PTHR30537:SF5">
    <property type="entry name" value="HTH-TYPE TRANSCRIPTIONAL ACTIVATOR TTDR-RELATED"/>
    <property type="match status" value="1"/>
</dbReference>
<dbReference type="Gene3D" id="3.40.190.290">
    <property type="match status" value="1"/>
</dbReference>
<dbReference type="AlphaFoldDB" id="A0A5J5G2G6"/>
<keyword evidence="2" id="KW-0805">Transcription regulation</keyword>
<evidence type="ECO:0000313" key="6">
    <source>
        <dbReference type="EMBL" id="KAA9000730.1"/>
    </source>
</evidence>
<dbReference type="PANTHER" id="PTHR30537">
    <property type="entry name" value="HTH-TYPE TRANSCRIPTIONAL REGULATOR"/>
    <property type="match status" value="1"/>
</dbReference>
<keyword evidence="4" id="KW-0804">Transcription</keyword>
<dbReference type="RefSeq" id="WP_150434997.1">
    <property type="nucleotide sequence ID" value="NZ_VYKJ01000004.1"/>
</dbReference>
<dbReference type="GO" id="GO:0043565">
    <property type="term" value="F:sequence-specific DNA binding"/>
    <property type="evidence" value="ECO:0007669"/>
    <property type="project" value="TreeGrafter"/>
</dbReference>
<feature type="domain" description="HTH lysR-type" evidence="5">
    <location>
        <begin position="6"/>
        <end position="63"/>
    </location>
</feature>
<dbReference type="OrthoDB" id="9786526at2"/>
<evidence type="ECO:0000313" key="7">
    <source>
        <dbReference type="Proteomes" id="UP000335415"/>
    </source>
</evidence>
<proteinExistence type="inferred from homology"/>
<dbReference type="Pfam" id="PF03466">
    <property type="entry name" value="LysR_substrate"/>
    <property type="match status" value="1"/>
</dbReference>
<protein>
    <submittedName>
        <fullName evidence="6">LysR family transcriptional regulator</fullName>
    </submittedName>
</protein>
<evidence type="ECO:0000256" key="2">
    <source>
        <dbReference type="ARBA" id="ARBA00023015"/>
    </source>
</evidence>
<evidence type="ECO:0000259" key="5">
    <source>
        <dbReference type="PROSITE" id="PS50931"/>
    </source>
</evidence>
<accession>A0A5J5G2G6</accession>
<gene>
    <name evidence="6" type="ORF">FJU30_11020</name>
</gene>
<evidence type="ECO:0000256" key="3">
    <source>
        <dbReference type="ARBA" id="ARBA00023125"/>
    </source>
</evidence>
<keyword evidence="7" id="KW-1185">Reference proteome</keyword>
<dbReference type="InterPro" id="IPR058163">
    <property type="entry name" value="LysR-type_TF_proteobact-type"/>
</dbReference>